<organism evidence="2 3">
    <name type="scientific">Roseateles paludis</name>
    <dbReference type="NCBI Taxonomy" id="3145238"/>
    <lineage>
        <taxon>Bacteria</taxon>
        <taxon>Pseudomonadati</taxon>
        <taxon>Pseudomonadota</taxon>
        <taxon>Betaproteobacteria</taxon>
        <taxon>Burkholderiales</taxon>
        <taxon>Sphaerotilaceae</taxon>
        <taxon>Roseateles</taxon>
    </lineage>
</organism>
<accession>A0ABV0G2N3</accession>
<dbReference type="Proteomes" id="UP001495147">
    <property type="component" value="Unassembled WGS sequence"/>
</dbReference>
<feature type="domain" description="NIPSNAP" evidence="1">
    <location>
        <begin position="9"/>
        <end position="102"/>
    </location>
</feature>
<reference evidence="2 3" key="1">
    <citation type="submission" date="2024-05" db="EMBL/GenBank/DDBJ databases">
        <title>Roseateles sp. DJS-2-20 16S ribosomal RNA gene Genome sequencing and assembly.</title>
        <authorList>
            <person name="Woo H."/>
        </authorList>
    </citation>
    <scope>NUCLEOTIDE SEQUENCE [LARGE SCALE GENOMIC DNA]</scope>
    <source>
        <strain evidence="2 3">DJS-2-20</strain>
    </source>
</reference>
<evidence type="ECO:0000259" key="1">
    <source>
        <dbReference type="Pfam" id="PF07978"/>
    </source>
</evidence>
<gene>
    <name evidence="2" type="ORF">ABDJ85_10960</name>
</gene>
<proteinExistence type="predicted"/>
<dbReference type="InterPro" id="IPR011008">
    <property type="entry name" value="Dimeric_a/b-barrel"/>
</dbReference>
<dbReference type="RefSeq" id="WP_347704798.1">
    <property type="nucleotide sequence ID" value="NZ_JBDPZD010000002.1"/>
</dbReference>
<protein>
    <submittedName>
        <fullName evidence="2">NIPSNAP family protein</fullName>
    </submittedName>
</protein>
<sequence>MSLTSLTCFIRYQIDPFQREAFRHYAEAWGRIIPRCGGNLIGYFLPHEGSNDVAWGLIGFDSLAGYERYRATLKTDPEGCANFEFAQARRLILREERTWLEDVASTLNLTRELTP</sequence>
<dbReference type="Gene3D" id="3.30.70.100">
    <property type="match status" value="1"/>
</dbReference>
<dbReference type="InterPro" id="IPR012577">
    <property type="entry name" value="NIPSNAP"/>
</dbReference>
<name>A0ABV0G2N3_9BURK</name>
<dbReference type="SUPFAM" id="SSF54909">
    <property type="entry name" value="Dimeric alpha+beta barrel"/>
    <property type="match status" value="1"/>
</dbReference>
<dbReference type="Pfam" id="PF07978">
    <property type="entry name" value="NIPSNAP"/>
    <property type="match status" value="1"/>
</dbReference>
<keyword evidence="3" id="KW-1185">Reference proteome</keyword>
<comment type="caution">
    <text evidence="2">The sequence shown here is derived from an EMBL/GenBank/DDBJ whole genome shotgun (WGS) entry which is preliminary data.</text>
</comment>
<dbReference type="EMBL" id="JBDPZD010000002">
    <property type="protein sequence ID" value="MEO3691991.1"/>
    <property type="molecule type" value="Genomic_DNA"/>
</dbReference>
<evidence type="ECO:0000313" key="2">
    <source>
        <dbReference type="EMBL" id="MEO3691991.1"/>
    </source>
</evidence>
<evidence type="ECO:0000313" key="3">
    <source>
        <dbReference type="Proteomes" id="UP001495147"/>
    </source>
</evidence>